<keyword evidence="8" id="KW-1185">Reference proteome</keyword>
<organism evidence="7 8">
    <name type="scientific">Streptomyces natalensis ATCC 27448</name>
    <dbReference type="NCBI Taxonomy" id="1240678"/>
    <lineage>
        <taxon>Bacteria</taxon>
        <taxon>Bacillati</taxon>
        <taxon>Actinomycetota</taxon>
        <taxon>Actinomycetes</taxon>
        <taxon>Kitasatosporales</taxon>
        <taxon>Streptomycetaceae</taxon>
        <taxon>Streptomyces</taxon>
    </lineage>
</organism>
<feature type="transmembrane region" description="Helical" evidence="6">
    <location>
        <begin position="238"/>
        <end position="259"/>
    </location>
</feature>
<evidence type="ECO:0000256" key="5">
    <source>
        <dbReference type="ARBA" id="ARBA00023136"/>
    </source>
</evidence>
<dbReference type="PANTHER" id="PTHR23513:SF6">
    <property type="entry name" value="MAJOR FACILITATOR SUPERFAMILY ASSOCIATED DOMAIN-CONTAINING PROTEIN"/>
    <property type="match status" value="1"/>
</dbReference>
<feature type="transmembrane region" description="Helical" evidence="6">
    <location>
        <begin position="159"/>
        <end position="184"/>
    </location>
</feature>
<keyword evidence="5 6" id="KW-0472">Membrane</keyword>
<comment type="caution">
    <text evidence="7">The sequence shown here is derived from an EMBL/GenBank/DDBJ whole genome shotgun (WGS) entry which is preliminary data.</text>
</comment>
<evidence type="ECO:0000256" key="1">
    <source>
        <dbReference type="ARBA" id="ARBA00004651"/>
    </source>
</evidence>
<feature type="transmembrane region" description="Helical" evidence="6">
    <location>
        <begin position="265"/>
        <end position="286"/>
    </location>
</feature>
<proteinExistence type="predicted"/>
<evidence type="ECO:0000313" key="7">
    <source>
        <dbReference type="EMBL" id="KIZ18077.1"/>
    </source>
</evidence>
<dbReference type="CDD" id="cd06173">
    <property type="entry name" value="MFS_MefA_like"/>
    <property type="match status" value="1"/>
</dbReference>
<dbReference type="RefSeq" id="WP_030063772.1">
    <property type="nucleotide sequence ID" value="NZ_JRKI01000012.1"/>
</dbReference>
<feature type="transmembrane region" description="Helical" evidence="6">
    <location>
        <begin position="298"/>
        <end position="315"/>
    </location>
</feature>
<keyword evidence="2" id="KW-1003">Cell membrane</keyword>
<evidence type="ECO:0008006" key="9">
    <source>
        <dbReference type="Google" id="ProtNLM"/>
    </source>
</evidence>
<feature type="transmembrane region" description="Helical" evidence="6">
    <location>
        <begin position="390"/>
        <end position="409"/>
    </location>
</feature>
<dbReference type="Pfam" id="PF07690">
    <property type="entry name" value="MFS_1"/>
    <property type="match status" value="1"/>
</dbReference>
<dbReference type="PANTHER" id="PTHR23513">
    <property type="entry name" value="INTEGRAL MEMBRANE EFFLUX PROTEIN-RELATED"/>
    <property type="match status" value="1"/>
</dbReference>
<gene>
    <name evidence="7" type="ORF">SNA_10495</name>
</gene>
<dbReference type="GO" id="GO:0005886">
    <property type="term" value="C:plasma membrane"/>
    <property type="evidence" value="ECO:0007669"/>
    <property type="project" value="UniProtKB-SubCell"/>
</dbReference>
<dbReference type="InterPro" id="IPR036259">
    <property type="entry name" value="MFS_trans_sf"/>
</dbReference>
<reference evidence="7 8" key="1">
    <citation type="submission" date="2014-09" db="EMBL/GenBank/DDBJ databases">
        <title>Draft genome sequence of Streptomyces natalensis ATCC 27448, producer of the antifungal pimaricin.</title>
        <authorList>
            <person name="Mendes M.V."/>
            <person name="Beites T."/>
            <person name="Pires S."/>
            <person name="Santos C.L."/>
            <person name="Moradas-Ferreira P."/>
        </authorList>
    </citation>
    <scope>NUCLEOTIDE SEQUENCE [LARGE SCALE GENOMIC DNA]</scope>
    <source>
        <strain evidence="7 8">ATCC 27448</strain>
    </source>
</reference>
<dbReference type="GO" id="GO:0022857">
    <property type="term" value="F:transmembrane transporter activity"/>
    <property type="evidence" value="ECO:0007669"/>
    <property type="project" value="InterPro"/>
</dbReference>
<accession>A0A0D7CRN9</accession>
<keyword evidence="4 6" id="KW-1133">Transmembrane helix</keyword>
<feature type="transmembrane region" description="Helical" evidence="6">
    <location>
        <begin position="363"/>
        <end position="384"/>
    </location>
</feature>
<dbReference type="InterPro" id="IPR011701">
    <property type="entry name" value="MFS"/>
</dbReference>
<comment type="subcellular location">
    <subcellularLocation>
        <location evidence="1">Cell membrane</location>
        <topology evidence="1">Multi-pass membrane protein</topology>
    </subcellularLocation>
</comment>
<feature type="transmembrane region" description="Helical" evidence="6">
    <location>
        <begin position="60"/>
        <end position="80"/>
    </location>
</feature>
<sequence length="415" mass="42784">MSENPVPVPGPARAGARPGRPRFSRDFWLLWFGQGVSSLGSAASDLAYPLLVLQLGGTPFKAGLVGLVSTGSRLLLRLVAGLVVDVCSRKRVLIWCDVGRAVTAGGLAAAVLTATAGYPLILGAAFLEGAFSVFFFSAERAVLPYLVPRARLSEAIAHNQVYLQAATIAGAPVGGFLFSLGAAVPFLVDTGSYLVSLAAVLGITTRLSGAEHQVQLVTSELFQGMRWVWRDRPGRASLAYLCAINAIVAAMPLGVIVGLRTAGVTPAVIGILLACGGIGGVAGALAVPQLRAKYRDGALLVALGWLWPPMLAVLAVSSAPWAVAIVIFVLATTIAPTQSIIFGYQTAHAPDELQGRVHSAVNLLSNAVTPLAPAAVGALVTWGGYPATGAALAVGALAMMACATTSRSIRQFSNR</sequence>
<dbReference type="AlphaFoldDB" id="A0A0D7CRN9"/>
<keyword evidence="3 6" id="KW-0812">Transmembrane</keyword>
<evidence type="ECO:0000313" key="8">
    <source>
        <dbReference type="Proteomes" id="UP000032458"/>
    </source>
</evidence>
<dbReference type="EMBL" id="JRKI01000012">
    <property type="protein sequence ID" value="KIZ18077.1"/>
    <property type="molecule type" value="Genomic_DNA"/>
</dbReference>
<evidence type="ECO:0000256" key="2">
    <source>
        <dbReference type="ARBA" id="ARBA00022475"/>
    </source>
</evidence>
<protein>
    <recommendedName>
        <fullName evidence="9">MFS transporter</fullName>
    </recommendedName>
</protein>
<name>A0A0D7CRN9_9ACTN</name>
<evidence type="ECO:0000256" key="4">
    <source>
        <dbReference type="ARBA" id="ARBA00022989"/>
    </source>
</evidence>
<evidence type="ECO:0000256" key="6">
    <source>
        <dbReference type="SAM" id="Phobius"/>
    </source>
</evidence>
<dbReference type="Proteomes" id="UP000032458">
    <property type="component" value="Unassembled WGS sequence"/>
</dbReference>
<evidence type="ECO:0000256" key="3">
    <source>
        <dbReference type="ARBA" id="ARBA00022692"/>
    </source>
</evidence>
<dbReference type="Gene3D" id="1.20.1250.20">
    <property type="entry name" value="MFS general substrate transporter like domains"/>
    <property type="match status" value="1"/>
</dbReference>
<feature type="transmembrane region" description="Helical" evidence="6">
    <location>
        <begin position="321"/>
        <end position="342"/>
    </location>
</feature>
<dbReference type="SUPFAM" id="SSF103473">
    <property type="entry name" value="MFS general substrate transporter"/>
    <property type="match status" value="1"/>
</dbReference>
<dbReference type="PATRIC" id="fig|1240678.4.peg.2197"/>